<dbReference type="PROSITE" id="PS51891">
    <property type="entry name" value="CENP_V_GFA"/>
    <property type="match status" value="1"/>
</dbReference>
<dbReference type="Pfam" id="PF04828">
    <property type="entry name" value="GFA"/>
    <property type="match status" value="1"/>
</dbReference>
<proteinExistence type="inferred from homology"/>
<dbReference type="PANTHER" id="PTHR33337:SF3">
    <property type="entry name" value="CENP-V_GFA DOMAIN-CONTAINING PROTEIN"/>
    <property type="match status" value="1"/>
</dbReference>
<keyword evidence="3" id="KW-0862">Zinc</keyword>
<protein>
    <submittedName>
        <fullName evidence="6">Glutathione-dependent formaldehyde-activating enzyme</fullName>
    </submittedName>
</protein>
<accession>E3QHV4</accession>
<dbReference type="AlphaFoldDB" id="E3QHV4"/>
<keyword evidence="4" id="KW-0456">Lyase</keyword>
<dbReference type="eggNOG" id="ENOG502SRJN">
    <property type="taxonomic scope" value="Eukaryota"/>
</dbReference>
<dbReference type="InterPro" id="IPR006913">
    <property type="entry name" value="CENP-V/GFA"/>
</dbReference>
<feature type="domain" description="CENP-V/GFA" evidence="5">
    <location>
        <begin position="1"/>
        <end position="135"/>
    </location>
</feature>
<sequence>MKAECQCGTVAFETPVPKPLDLYCCHCSQCRKQSASAFGTSAIFPADGLFPLDEDLKSKLQMWMRPTKGGGHMDCYFCRVCGSRVFHRAQDINGTPKQTVSIKGGLIAGIDMDHGKHIWTSSAVVRIHEGAQRWDESPPATPTDDGSKFPVKFRDLT</sequence>
<dbReference type="GO" id="GO:0016846">
    <property type="term" value="F:carbon-sulfur lyase activity"/>
    <property type="evidence" value="ECO:0007669"/>
    <property type="project" value="InterPro"/>
</dbReference>
<evidence type="ECO:0000256" key="1">
    <source>
        <dbReference type="ARBA" id="ARBA00005495"/>
    </source>
</evidence>
<evidence type="ECO:0000313" key="6">
    <source>
        <dbReference type="EMBL" id="EFQ30442.1"/>
    </source>
</evidence>
<evidence type="ECO:0000256" key="3">
    <source>
        <dbReference type="ARBA" id="ARBA00022833"/>
    </source>
</evidence>
<organism evidence="7">
    <name type="scientific">Colletotrichum graminicola (strain M1.001 / M2 / FGSC 10212)</name>
    <name type="common">Maize anthracnose fungus</name>
    <name type="synonym">Glomerella graminicola</name>
    <dbReference type="NCBI Taxonomy" id="645133"/>
    <lineage>
        <taxon>Eukaryota</taxon>
        <taxon>Fungi</taxon>
        <taxon>Dikarya</taxon>
        <taxon>Ascomycota</taxon>
        <taxon>Pezizomycotina</taxon>
        <taxon>Sordariomycetes</taxon>
        <taxon>Hypocreomycetidae</taxon>
        <taxon>Glomerellales</taxon>
        <taxon>Glomerellaceae</taxon>
        <taxon>Colletotrichum</taxon>
        <taxon>Colletotrichum graminicola species complex</taxon>
    </lineage>
</organism>
<name>E3QHV4_COLGM</name>
<dbReference type="PANTHER" id="PTHR33337">
    <property type="entry name" value="GFA DOMAIN-CONTAINING PROTEIN"/>
    <property type="match status" value="1"/>
</dbReference>
<keyword evidence="2" id="KW-0479">Metal-binding</keyword>
<comment type="similarity">
    <text evidence="1">Belongs to the Gfa family.</text>
</comment>
<dbReference type="GO" id="GO:0046872">
    <property type="term" value="F:metal ion binding"/>
    <property type="evidence" value="ECO:0007669"/>
    <property type="project" value="UniProtKB-KW"/>
</dbReference>
<dbReference type="VEuPathDB" id="FungiDB:GLRG_05586"/>
<dbReference type="Gene3D" id="3.90.1590.10">
    <property type="entry name" value="glutathione-dependent formaldehyde- activating enzyme (gfa)"/>
    <property type="match status" value="1"/>
</dbReference>
<dbReference type="GeneID" id="24410951"/>
<dbReference type="EMBL" id="GG697349">
    <property type="protein sequence ID" value="EFQ30442.1"/>
    <property type="molecule type" value="Genomic_DNA"/>
</dbReference>
<dbReference type="Proteomes" id="UP000008782">
    <property type="component" value="Unassembled WGS sequence"/>
</dbReference>
<evidence type="ECO:0000313" key="7">
    <source>
        <dbReference type="Proteomes" id="UP000008782"/>
    </source>
</evidence>
<reference evidence="7" key="1">
    <citation type="journal article" date="2012" name="Nat. Genet.">
        <title>Lifestyle transitions in plant pathogenic Colletotrichum fungi deciphered by genome and transcriptome analyses.</title>
        <authorList>
            <person name="O'Connell R.J."/>
            <person name="Thon M.R."/>
            <person name="Hacquard S."/>
            <person name="Amyotte S.G."/>
            <person name="Kleemann J."/>
            <person name="Torres M.F."/>
            <person name="Damm U."/>
            <person name="Buiate E.A."/>
            <person name="Epstein L."/>
            <person name="Alkan N."/>
            <person name="Altmueller J."/>
            <person name="Alvarado-Balderrama L."/>
            <person name="Bauser C.A."/>
            <person name="Becker C."/>
            <person name="Birren B.W."/>
            <person name="Chen Z."/>
            <person name="Choi J."/>
            <person name="Crouch J.A."/>
            <person name="Duvick J.P."/>
            <person name="Farman M.A."/>
            <person name="Gan P."/>
            <person name="Heiman D."/>
            <person name="Henrissat B."/>
            <person name="Howard R.J."/>
            <person name="Kabbage M."/>
            <person name="Koch C."/>
            <person name="Kracher B."/>
            <person name="Kubo Y."/>
            <person name="Law A.D."/>
            <person name="Lebrun M.-H."/>
            <person name="Lee Y.-H."/>
            <person name="Miyara I."/>
            <person name="Moore N."/>
            <person name="Neumann U."/>
            <person name="Nordstroem K."/>
            <person name="Panaccione D.G."/>
            <person name="Panstruga R."/>
            <person name="Place M."/>
            <person name="Proctor R.H."/>
            <person name="Prusky D."/>
            <person name="Rech G."/>
            <person name="Reinhardt R."/>
            <person name="Rollins J.A."/>
            <person name="Rounsley S."/>
            <person name="Schardl C.L."/>
            <person name="Schwartz D.C."/>
            <person name="Shenoy N."/>
            <person name="Shirasu K."/>
            <person name="Sikhakolli U.R."/>
            <person name="Stueber K."/>
            <person name="Sukno S.A."/>
            <person name="Sweigard J.A."/>
            <person name="Takano Y."/>
            <person name="Takahara H."/>
            <person name="Trail F."/>
            <person name="van der Does H.C."/>
            <person name="Voll L.M."/>
            <person name="Will I."/>
            <person name="Young S."/>
            <person name="Zeng Q."/>
            <person name="Zhang J."/>
            <person name="Zhou S."/>
            <person name="Dickman M.B."/>
            <person name="Schulze-Lefert P."/>
            <person name="Ver Loren van Themaat E."/>
            <person name="Ma L.-J."/>
            <person name="Vaillancourt L.J."/>
        </authorList>
    </citation>
    <scope>NUCLEOTIDE SEQUENCE [LARGE SCALE GENOMIC DNA]</scope>
    <source>
        <strain evidence="7">M1.001 / M2 / FGSC 10212</strain>
    </source>
</reference>
<dbReference type="RefSeq" id="XP_008094462.1">
    <property type="nucleotide sequence ID" value="XM_008096271.1"/>
</dbReference>
<keyword evidence="7" id="KW-1185">Reference proteome</keyword>
<dbReference type="SUPFAM" id="SSF51316">
    <property type="entry name" value="Mss4-like"/>
    <property type="match status" value="1"/>
</dbReference>
<dbReference type="HOGENOM" id="CLU_055491_1_1_1"/>
<gene>
    <name evidence="6" type="ORF">GLRG_05586</name>
</gene>
<evidence type="ECO:0000256" key="2">
    <source>
        <dbReference type="ARBA" id="ARBA00022723"/>
    </source>
</evidence>
<evidence type="ECO:0000256" key="4">
    <source>
        <dbReference type="ARBA" id="ARBA00023239"/>
    </source>
</evidence>
<evidence type="ECO:0000259" key="5">
    <source>
        <dbReference type="PROSITE" id="PS51891"/>
    </source>
</evidence>
<dbReference type="InterPro" id="IPR011057">
    <property type="entry name" value="Mss4-like_sf"/>
</dbReference>
<dbReference type="OrthoDB" id="5290969at2759"/>